<dbReference type="OrthoDB" id="204292at2157"/>
<dbReference type="AlphaFoldDB" id="A0A6B0GGW6"/>
<organism evidence="2 3">
    <name type="scientific">Halomarina oriensis</name>
    <dbReference type="NCBI Taxonomy" id="671145"/>
    <lineage>
        <taxon>Archaea</taxon>
        <taxon>Methanobacteriati</taxon>
        <taxon>Methanobacteriota</taxon>
        <taxon>Stenosarchaea group</taxon>
        <taxon>Halobacteria</taxon>
        <taxon>Halobacteriales</taxon>
        <taxon>Natronomonadaceae</taxon>
        <taxon>Halomarina</taxon>
    </lineage>
</organism>
<dbReference type="EMBL" id="WSZK01000011">
    <property type="protein sequence ID" value="MWG33800.1"/>
    <property type="molecule type" value="Genomic_DNA"/>
</dbReference>
<keyword evidence="3" id="KW-1185">Reference proteome</keyword>
<accession>A0A6B0GGW6</accession>
<feature type="compositionally biased region" description="Basic and acidic residues" evidence="1">
    <location>
        <begin position="63"/>
        <end position="73"/>
    </location>
</feature>
<dbReference type="RefSeq" id="WP_158203526.1">
    <property type="nucleotide sequence ID" value="NZ_WSZK01000011.1"/>
</dbReference>
<evidence type="ECO:0000313" key="2">
    <source>
        <dbReference type="EMBL" id="MWG33800.1"/>
    </source>
</evidence>
<feature type="region of interest" description="Disordered" evidence="1">
    <location>
        <begin position="46"/>
        <end position="82"/>
    </location>
</feature>
<gene>
    <name evidence="2" type="ORF">GQS65_04705</name>
</gene>
<protein>
    <submittedName>
        <fullName evidence="2">Uncharacterized protein</fullName>
    </submittedName>
</protein>
<evidence type="ECO:0000313" key="3">
    <source>
        <dbReference type="Proteomes" id="UP000451471"/>
    </source>
</evidence>
<name>A0A6B0GGW6_9EURY</name>
<dbReference type="Proteomes" id="UP000451471">
    <property type="component" value="Unassembled WGS sequence"/>
</dbReference>
<sequence>MADQPADPPAPSDLPAYVLDPLERQSPDRLERVASYAQTLAAWKRAQNERDTAQRQAAEAISDDERAGLDDRGISTNPEDYEAVPSGAYITIKTTKRTSERAYQYYYWQWREGDIWKNEYIAPVGSTE</sequence>
<proteinExistence type="predicted"/>
<comment type="caution">
    <text evidence="2">The sequence shown here is derived from an EMBL/GenBank/DDBJ whole genome shotgun (WGS) entry which is preliminary data.</text>
</comment>
<reference evidence="2 3" key="1">
    <citation type="submission" date="2019-12" db="EMBL/GenBank/DDBJ databases">
        <title>Halocatena pleomorpha gen. nov. sp. nov., an extremely halophilic archaeon of family Halobacteriaceae isolated from saltpan soil.</title>
        <authorList>
            <person name="Pal Y."/>
            <person name="Verma A."/>
            <person name="Krishnamurthi S."/>
            <person name="Kumar P."/>
        </authorList>
    </citation>
    <scope>NUCLEOTIDE SEQUENCE [LARGE SCALE GENOMIC DNA]</scope>
    <source>
        <strain evidence="2 3">JCM 16495</strain>
    </source>
</reference>
<evidence type="ECO:0000256" key="1">
    <source>
        <dbReference type="SAM" id="MobiDB-lite"/>
    </source>
</evidence>